<dbReference type="EMBL" id="JACHMP010000001">
    <property type="protein sequence ID" value="MBB5822468.1"/>
    <property type="molecule type" value="Genomic_DNA"/>
</dbReference>
<dbReference type="RefSeq" id="WP_260315951.1">
    <property type="nucleotide sequence ID" value="NZ_JACHMP010000001.1"/>
</dbReference>
<protein>
    <submittedName>
        <fullName evidence="1">Uncharacterized protein</fullName>
    </submittedName>
</protein>
<keyword evidence="2" id="KW-1185">Reference proteome</keyword>
<proteinExistence type="predicted"/>
<name>A0A7W9IKK4_9ACTN</name>
<gene>
    <name evidence="1" type="ORF">F4562_005530</name>
</gene>
<evidence type="ECO:0000313" key="1">
    <source>
        <dbReference type="EMBL" id="MBB5822468.1"/>
    </source>
</evidence>
<reference evidence="1 2" key="1">
    <citation type="submission" date="2020-08" db="EMBL/GenBank/DDBJ databases">
        <title>Sequencing the genomes of 1000 actinobacteria strains.</title>
        <authorList>
            <person name="Klenk H.-P."/>
        </authorList>
    </citation>
    <scope>NUCLEOTIDE SEQUENCE [LARGE SCALE GENOMIC DNA]</scope>
    <source>
        <strain evidence="1 2">DSM 46887</strain>
    </source>
</reference>
<organism evidence="1 2">
    <name type="scientific">Streptosporangium becharense</name>
    <dbReference type="NCBI Taxonomy" id="1816182"/>
    <lineage>
        <taxon>Bacteria</taxon>
        <taxon>Bacillati</taxon>
        <taxon>Actinomycetota</taxon>
        <taxon>Actinomycetes</taxon>
        <taxon>Streptosporangiales</taxon>
        <taxon>Streptosporangiaceae</taxon>
        <taxon>Streptosporangium</taxon>
    </lineage>
</organism>
<sequence>MRKFKRLYAAVLVLAVPAFSVLLTGTAEALRVANHCEPSFGDD</sequence>
<dbReference type="AlphaFoldDB" id="A0A7W9IKK4"/>
<accession>A0A7W9IKK4</accession>
<evidence type="ECO:0000313" key="2">
    <source>
        <dbReference type="Proteomes" id="UP000540685"/>
    </source>
</evidence>
<dbReference type="Proteomes" id="UP000540685">
    <property type="component" value="Unassembled WGS sequence"/>
</dbReference>
<comment type="caution">
    <text evidence="1">The sequence shown here is derived from an EMBL/GenBank/DDBJ whole genome shotgun (WGS) entry which is preliminary data.</text>
</comment>